<evidence type="ECO:0000313" key="1">
    <source>
        <dbReference type="EMBL" id="DAG04321.1"/>
    </source>
</evidence>
<name>A0A8S5VC21_9CAUD</name>
<dbReference type="EMBL" id="BK016242">
    <property type="protein sequence ID" value="DAG04321.1"/>
    <property type="molecule type" value="Genomic_DNA"/>
</dbReference>
<sequence>MNISKREMDAYHATLTRLQGRARSSLERLIQAGLKIKPDMDDVEFIELVNKSMISVTLTYGDAAGSIALDFFDKTSGEHASNTDLANVPMFVNEKYREQIAEFAAHNDIKASEFLEMCGNLLESEVLQQANRTTTNAGTRHGLKFARVPQGNECAFCARLAANGFYFTKEGATRHYHDHCRCKVVAGKPGTQVGGYNPKEYYAKWLEYQEQQKRKQQEQDTDSNQSV</sequence>
<proteinExistence type="predicted"/>
<dbReference type="InterPro" id="IPR057369">
    <property type="entry name" value="VG15"/>
</dbReference>
<protein>
    <submittedName>
        <fullName evidence="1">Minor capsid protein</fullName>
    </submittedName>
</protein>
<dbReference type="Pfam" id="PF25310">
    <property type="entry name" value="VG15"/>
    <property type="match status" value="1"/>
</dbReference>
<organism evidence="1">
    <name type="scientific">Siphoviridae sp. ctYkG6</name>
    <dbReference type="NCBI Taxonomy" id="2825551"/>
    <lineage>
        <taxon>Viruses</taxon>
        <taxon>Duplodnaviria</taxon>
        <taxon>Heunggongvirae</taxon>
        <taxon>Uroviricota</taxon>
        <taxon>Caudoviricetes</taxon>
    </lineage>
</organism>
<reference evidence="1" key="1">
    <citation type="journal article" date="2021" name="Proc. Natl. Acad. Sci. U.S.A.">
        <title>A Catalog of Tens of Thousands of Viruses from Human Metagenomes Reveals Hidden Associations with Chronic Diseases.</title>
        <authorList>
            <person name="Tisza M.J."/>
            <person name="Buck C.B."/>
        </authorList>
    </citation>
    <scope>NUCLEOTIDE SEQUENCE</scope>
    <source>
        <strain evidence="1">CtYkG6</strain>
    </source>
</reference>
<accession>A0A8S5VC21</accession>